<dbReference type="STRING" id="564137.SAMN04488238_104164"/>
<dbReference type="Pfam" id="PF05656">
    <property type="entry name" value="DUF805"/>
    <property type="match status" value="1"/>
</dbReference>
<dbReference type="PANTHER" id="PTHR34980">
    <property type="entry name" value="INNER MEMBRANE PROTEIN-RELATED-RELATED"/>
    <property type="match status" value="1"/>
</dbReference>
<feature type="transmembrane region" description="Helical" evidence="1">
    <location>
        <begin position="26"/>
        <end position="48"/>
    </location>
</feature>
<evidence type="ECO:0000313" key="3">
    <source>
        <dbReference type="Proteomes" id="UP000198539"/>
    </source>
</evidence>
<protein>
    <submittedName>
        <fullName evidence="2">Uncharacterized membrane protein YhaH, DUF805 family</fullName>
    </submittedName>
</protein>
<dbReference type="AlphaFoldDB" id="A0A1H2XEE4"/>
<keyword evidence="1" id="KW-1133">Transmembrane helix</keyword>
<feature type="transmembrane region" description="Helical" evidence="1">
    <location>
        <begin position="54"/>
        <end position="75"/>
    </location>
</feature>
<organism evidence="2 3">
    <name type="scientific">Roseicitreum antarcticum</name>
    <dbReference type="NCBI Taxonomy" id="564137"/>
    <lineage>
        <taxon>Bacteria</taxon>
        <taxon>Pseudomonadati</taxon>
        <taxon>Pseudomonadota</taxon>
        <taxon>Alphaproteobacteria</taxon>
        <taxon>Rhodobacterales</taxon>
        <taxon>Paracoccaceae</taxon>
        <taxon>Roseicitreum</taxon>
    </lineage>
</organism>
<dbReference type="EMBL" id="FNOM01000004">
    <property type="protein sequence ID" value="SDW91210.1"/>
    <property type="molecule type" value="Genomic_DNA"/>
</dbReference>
<dbReference type="RefSeq" id="WP_092887561.1">
    <property type="nucleotide sequence ID" value="NZ_CP061498.1"/>
</dbReference>
<dbReference type="GO" id="GO:0005886">
    <property type="term" value="C:plasma membrane"/>
    <property type="evidence" value="ECO:0007669"/>
    <property type="project" value="TreeGrafter"/>
</dbReference>
<proteinExistence type="predicted"/>
<evidence type="ECO:0000256" key="1">
    <source>
        <dbReference type="SAM" id="Phobius"/>
    </source>
</evidence>
<accession>A0A1H2XEE4</accession>
<keyword evidence="1" id="KW-0472">Membrane</keyword>
<reference evidence="2 3" key="1">
    <citation type="submission" date="2016-10" db="EMBL/GenBank/DDBJ databases">
        <authorList>
            <person name="de Groot N.N."/>
        </authorList>
    </citation>
    <scope>NUCLEOTIDE SEQUENCE [LARGE SCALE GENOMIC DNA]</scope>
    <source>
        <strain evidence="2 3">CGMCC 1.8894</strain>
    </source>
</reference>
<evidence type="ECO:0000313" key="2">
    <source>
        <dbReference type="EMBL" id="SDW91210.1"/>
    </source>
</evidence>
<keyword evidence="1" id="KW-0812">Transmembrane</keyword>
<dbReference type="OrthoDB" id="9812349at2"/>
<dbReference type="Proteomes" id="UP000198539">
    <property type="component" value="Unassembled WGS sequence"/>
</dbReference>
<keyword evidence="3" id="KW-1185">Reference proteome</keyword>
<name>A0A1H2XEE4_9RHOB</name>
<dbReference type="InterPro" id="IPR008523">
    <property type="entry name" value="DUF805"/>
</dbReference>
<dbReference type="PANTHER" id="PTHR34980:SF2">
    <property type="entry name" value="INNER MEMBRANE PROTEIN YHAH-RELATED"/>
    <property type="match status" value="1"/>
</dbReference>
<gene>
    <name evidence="2" type="ORF">SAMN04488238_104164</name>
</gene>
<feature type="transmembrane region" description="Helical" evidence="1">
    <location>
        <begin position="87"/>
        <end position="107"/>
    </location>
</feature>
<feature type="transmembrane region" description="Helical" evidence="1">
    <location>
        <begin position="127"/>
        <end position="152"/>
    </location>
</feature>
<sequence>MGFVDAVKSGFANAFKFDGRARRPEYWWFFLFVFAGAFVVGLIDAALFGTGGGMRRPVLVTVFQLIIFVPFLTVGWRRLHDTGRPGWYLLVPAGLTIITSILVGSATQAMMGLGMGMGQMNGAASGAMAMGAGVVILLSLVQVIAGIVIIWWMSRPSQHGTNAYGPEPRKR</sequence>